<accession>A0ABQ4TA78</accession>
<comment type="caution">
    <text evidence="2">The sequence shown here is derived from an EMBL/GenBank/DDBJ whole genome shotgun (WGS) entry which is preliminary data.</text>
</comment>
<evidence type="ECO:0000313" key="3">
    <source>
        <dbReference type="Proteomes" id="UP001055156"/>
    </source>
</evidence>
<dbReference type="RefSeq" id="WP_238311921.1">
    <property type="nucleotide sequence ID" value="NZ_BPQV01000008.1"/>
</dbReference>
<evidence type="ECO:0008006" key="4">
    <source>
        <dbReference type="Google" id="ProtNLM"/>
    </source>
</evidence>
<protein>
    <recommendedName>
        <fullName evidence="4">Transmembrane protein</fullName>
    </recommendedName>
</protein>
<keyword evidence="3" id="KW-1185">Reference proteome</keyword>
<name>A0ABQ4TA78_METOR</name>
<evidence type="ECO:0000313" key="2">
    <source>
        <dbReference type="EMBL" id="GJE28133.1"/>
    </source>
</evidence>
<feature type="compositionally biased region" description="Low complexity" evidence="1">
    <location>
        <begin position="82"/>
        <end position="94"/>
    </location>
</feature>
<evidence type="ECO:0000256" key="1">
    <source>
        <dbReference type="SAM" id="MobiDB-lite"/>
    </source>
</evidence>
<reference evidence="2" key="1">
    <citation type="journal article" date="2021" name="Front. Microbiol.">
        <title>Comprehensive Comparative Genomics and Phenotyping of Methylobacterium Species.</title>
        <authorList>
            <person name="Alessa O."/>
            <person name="Ogura Y."/>
            <person name="Fujitani Y."/>
            <person name="Takami H."/>
            <person name="Hayashi T."/>
            <person name="Sahin N."/>
            <person name="Tani A."/>
        </authorList>
    </citation>
    <scope>NUCLEOTIDE SEQUENCE</scope>
    <source>
        <strain evidence="2">NBRC 15689</strain>
    </source>
</reference>
<dbReference type="Proteomes" id="UP001055156">
    <property type="component" value="Unassembled WGS sequence"/>
</dbReference>
<gene>
    <name evidence="2" type="ORF">LKMONMHP_3000</name>
</gene>
<reference evidence="2" key="2">
    <citation type="submission" date="2021-08" db="EMBL/GenBank/DDBJ databases">
        <authorList>
            <person name="Tani A."/>
            <person name="Ola A."/>
            <person name="Ogura Y."/>
            <person name="Katsura K."/>
            <person name="Hayashi T."/>
        </authorList>
    </citation>
    <scope>NUCLEOTIDE SEQUENCE</scope>
    <source>
        <strain evidence="2">NBRC 15689</strain>
    </source>
</reference>
<feature type="region of interest" description="Disordered" evidence="1">
    <location>
        <begin position="79"/>
        <end position="112"/>
    </location>
</feature>
<dbReference type="EMBL" id="BPQV01000008">
    <property type="protein sequence ID" value="GJE28133.1"/>
    <property type="molecule type" value="Genomic_DNA"/>
</dbReference>
<proteinExistence type="predicted"/>
<organism evidence="2 3">
    <name type="scientific">Methylobacterium organophilum</name>
    <dbReference type="NCBI Taxonomy" id="410"/>
    <lineage>
        <taxon>Bacteria</taxon>
        <taxon>Pseudomonadati</taxon>
        <taxon>Pseudomonadota</taxon>
        <taxon>Alphaproteobacteria</taxon>
        <taxon>Hyphomicrobiales</taxon>
        <taxon>Methylobacteriaceae</taxon>
        <taxon>Methylobacterium</taxon>
    </lineage>
</organism>
<sequence>MSSSTATAEDPFTILGETLETAAGALDAPTVHARESAHRAAATTKRVVGSGVYSVSYALAYGAVFAATYVHDLLPEGSAVQRGLSDGSDDALSSRSRRHLLKQAPTSTLAPRADVHAGHEAHDHPVHSDTRQHVDALAGKFDGEH</sequence>